<dbReference type="Pfam" id="PF06544">
    <property type="entry name" value="Prp3_C"/>
    <property type="match status" value="1"/>
</dbReference>
<evidence type="ECO:0008006" key="5">
    <source>
        <dbReference type="Google" id="ProtNLM"/>
    </source>
</evidence>
<feature type="domain" description="Small nuclear ribonucleoprotein Prp3 C-terminal" evidence="2">
    <location>
        <begin position="191"/>
        <end position="240"/>
    </location>
</feature>
<dbReference type="InterPro" id="IPR010541">
    <property type="entry name" value="Prp3_C"/>
</dbReference>
<dbReference type="CDD" id="cd24163">
    <property type="entry name" value="RWDD2_C"/>
    <property type="match status" value="1"/>
</dbReference>
<dbReference type="InterPro" id="IPR017359">
    <property type="entry name" value="Phi-like"/>
</dbReference>
<name>A0A2G9RDK4_AQUCT</name>
<evidence type="ECO:0000313" key="3">
    <source>
        <dbReference type="EMBL" id="PIO25924.1"/>
    </source>
</evidence>
<dbReference type="SUPFAM" id="SSF54495">
    <property type="entry name" value="UBC-like"/>
    <property type="match status" value="2"/>
</dbReference>
<protein>
    <recommendedName>
        <fullName evidence="5">RWD domain-containing protein</fullName>
    </recommendedName>
</protein>
<feature type="non-terminal residue" evidence="3">
    <location>
        <position position="241"/>
    </location>
</feature>
<dbReference type="InterPro" id="IPR059181">
    <property type="entry name" value="RWDD2A-B_C"/>
</dbReference>
<organism evidence="3 4">
    <name type="scientific">Aquarana catesbeiana</name>
    <name type="common">American bullfrog</name>
    <name type="synonym">Rana catesbeiana</name>
    <dbReference type="NCBI Taxonomy" id="8400"/>
    <lineage>
        <taxon>Eukaryota</taxon>
        <taxon>Metazoa</taxon>
        <taxon>Chordata</taxon>
        <taxon>Craniata</taxon>
        <taxon>Vertebrata</taxon>
        <taxon>Euteleostomi</taxon>
        <taxon>Amphibia</taxon>
        <taxon>Batrachia</taxon>
        <taxon>Anura</taxon>
        <taxon>Neobatrachia</taxon>
        <taxon>Ranoidea</taxon>
        <taxon>Ranidae</taxon>
        <taxon>Aquarana</taxon>
    </lineage>
</organism>
<keyword evidence="4" id="KW-1185">Reference proteome</keyword>
<dbReference type="EMBL" id="KV944561">
    <property type="protein sequence ID" value="PIO25924.1"/>
    <property type="molecule type" value="Genomic_DNA"/>
</dbReference>
<proteinExistence type="predicted"/>
<evidence type="ECO:0000259" key="2">
    <source>
        <dbReference type="Pfam" id="PF06544"/>
    </source>
</evidence>
<dbReference type="Gene3D" id="3.10.110.10">
    <property type="entry name" value="Ubiquitin Conjugating Enzyme"/>
    <property type="match status" value="2"/>
</dbReference>
<dbReference type="PANTHER" id="PTHR15955:SF8">
    <property type="entry name" value="RWD DOMAIN-CONTAINING PROTEIN 2B-RELATED"/>
    <property type="match status" value="1"/>
</dbReference>
<dbReference type="InterPro" id="IPR016135">
    <property type="entry name" value="UBQ-conjugating_enzyme/RWD"/>
</dbReference>
<dbReference type="PANTHER" id="PTHR15955">
    <property type="entry name" value="RWD DOMAIN CONTAINING PROTEIN 2"/>
    <property type="match status" value="1"/>
</dbReference>
<evidence type="ECO:0000259" key="1">
    <source>
        <dbReference type="Pfam" id="PF05773"/>
    </source>
</evidence>
<dbReference type="AlphaFoldDB" id="A0A2G9RDK4"/>
<dbReference type="Pfam" id="PF05773">
    <property type="entry name" value="RWD"/>
    <property type="match status" value="1"/>
</dbReference>
<evidence type="ECO:0000313" key="4">
    <source>
        <dbReference type="Proteomes" id="UP000228934"/>
    </source>
</evidence>
<reference evidence="4" key="1">
    <citation type="journal article" date="2017" name="Nat. Commun.">
        <title>The North American bullfrog draft genome provides insight into hormonal regulation of long noncoding RNA.</title>
        <authorList>
            <person name="Hammond S.A."/>
            <person name="Warren R.L."/>
            <person name="Vandervalk B.P."/>
            <person name="Kucuk E."/>
            <person name="Khan H."/>
            <person name="Gibb E.A."/>
            <person name="Pandoh P."/>
            <person name="Kirk H."/>
            <person name="Zhao Y."/>
            <person name="Jones M."/>
            <person name="Mungall A.J."/>
            <person name="Coope R."/>
            <person name="Pleasance S."/>
            <person name="Moore R.A."/>
            <person name="Holt R.A."/>
            <person name="Round J.M."/>
            <person name="Ohora S."/>
            <person name="Walle B.V."/>
            <person name="Veldhoen N."/>
            <person name="Helbing C.C."/>
            <person name="Birol I."/>
        </authorList>
    </citation>
    <scope>NUCLEOTIDE SEQUENCE [LARGE SCALE GENOMIC DNA]</scope>
</reference>
<gene>
    <name evidence="3" type="ORF">AB205_0102850</name>
</gene>
<feature type="domain" description="RWD" evidence="1">
    <location>
        <begin position="124"/>
        <end position="162"/>
    </location>
</feature>
<dbReference type="InterPro" id="IPR006575">
    <property type="entry name" value="RWD_dom"/>
</dbReference>
<dbReference type="CDD" id="cd23829">
    <property type="entry name" value="RWD_RWDD2"/>
    <property type="match status" value="1"/>
</dbReference>
<dbReference type="Proteomes" id="UP000228934">
    <property type="component" value="Unassembled WGS sequence"/>
</dbReference>
<accession>A0A2G9RDK4</accession>
<dbReference type="OrthoDB" id="432412at2759"/>
<sequence length="241" mass="27086">MLSQEEAEAQISELDLLSSMFPSEEEFVVTDQLALAELREFAEKQTEVPPTFTIQFTLTVKLGDGNADNIQGDLVLQKCSATTWLAFPVTSVDAFGNRYRLPNVTRRVKFTAAASILDSAISPALVRSQQTQLHTDLNTYLKNNCIGDVCILSAVDWVKDNASTYLNIVSPTDQQKEIVMTPEDSIFTRLWIYSHHIYNKQKRKYIMEWSEELGLSGFSMPGKPGVVCVEGPQESCEEFWS</sequence>